<name>A0A8S1R6R7_9CILI</name>
<reference evidence="1" key="1">
    <citation type="submission" date="2021-01" db="EMBL/GenBank/DDBJ databases">
        <authorList>
            <consortium name="Genoscope - CEA"/>
            <person name="William W."/>
        </authorList>
    </citation>
    <scope>NUCLEOTIDE SEQUENCE</scope>
</reference>
<keyword evidence="2" id="KW-1185">Reference proteome</keyword>
<comment type="caution">
    <text evidence="1">The sequence shown here is derived from an EMBL/GenBank/DDBJ whole genome shotgun (WGS) entry which is preliminary data.</text>
</comment>
<organism evidence="1 2">
    <name type="scientific">Paramecium sonneborni</name>
    <dbReference type="NCBI Taxonomy" id="65129"/>
    <lineage>
        <taxon>Eukaryota</taxon>
        <taxon>Sar</taxon>
        <taxon>Alveolata</taxon>
        <taxon>Ciliophora</taxon>
        <taxon>Intramacronucleata</taxon>
        <taxon>Oligohymenophorea</taxon>
        <taxon>Peniculida</taxon>
        <taxon>Parameciidae</taxon>
        <taxon>Paramecium</taxon>
    </lineage>
</organism>
<dbReference type="Proteomes" id="UP000692954">
    <property type="component" value="Unassembled WGS sequence"/>
</dbReference>
<proteinExistence type="predicted"/>
<gene>
    <name evidence="1" type="ORF">PSON_ATCC_30995.1.T1410075</name>
</gene>
<protein>
    <submittedName>
        <fullName evidence="1">Uncharacterized protein</fullName>
    </submittedName>
</protein>
<accession>A0A8S1R6R7</accession>
<sequence>MQMSLICQVDLVIVQNVLYQQIDHLKCHFIISHTLIQSSIFSLNENYDCDYQQDNYNKNSNKDINSRGFSMMSCLSCSIC</sequence>
<dbReference type="EMBL" id="CAJJDN010000141">
    <property type="protein sequence ID" value="CAD8122912.1"/>
    <property type="molecule type" value="Genomic_DNA"/>
</dbReference>
<evidence type="ECO:0000313" key="2">
    <source>
        <dbReference type="Proteomes" id="UP000692954"/>
    </source>
</evidence>
<dbReference type="AlphaFoldDB" id="A0A8S1R6R7"/>
<evidence type="ECO:0000313" key="1">
    <source>
        <dbReference type="EMBL" id="CAD8122912.1"/>
    </source>
</evidence>